<evidence type="ECO:0000313" key="2">
    <source>
        <dbReference type="Proteomes" id="UP000295142"/>
    </source>
</evidence>
<dbReference type="AlphaFoldDB" id="A0A4R2KBI0"/>
<proteinExistence type="predicted"/>
<comment type="caution">
    <text evidence="1">The sequence shown here is derived from an EMBL/GenBank/DDBJ whole genome shotgun (WGS) entry which is preliminary data.</text>
</comment>
<dbReference type="Proteomes" id="UP000295142">
    <property type="component" value="Unassembled WGS sequence"/>
</dbReference>
<dbReference type="EMBL" id="SLWW01000008">
    <property type="protein sequence ID" value="TCO70823.1"/>
    <property type="molecule type" value="Genomic_DNA"/>
</dbReference>
<evidence type="ECO:0000313" key="1">
    <source>
        <dbReference type="EMBL" id="TCO70823.1"/>
    </source>
</evidence>
<dbReference type="OrthoDB" id="7708708at2"/>
<name>A0A4R2KBI0_9RHOB</name>
<gene>
    <name evidence="1" type="ORF">EV655_10864</name>
</gene>
<organism evidence="1 2">
    <name type="scientific">Rhodovulum euryhalinum</name>
    <dbReference type="NCBI Taxonomy" id="35805"/>
    <lineage>
        <taxon>Bacteria</taxon>
        <taxon>Pseudomonadati</taxon>
        <taxon>Pseudomonadota</taxon>
        <taxon>Alphaproteobacteria</taxon>
        <taxon>Rhodobacterales</taxon>
        <taxon>Paracoccaceae</taxon>
        <taxon>Rhodovulum</taxon>
    </lineage>
</organism>
<protein>
    <submittedName>
        <fullName evidence="1">Uncharacterized protein</fullName>
    </submittedName>
</protein>
<sequence>MMDPAWSAVLGRITTARPDDLDALIRDGAAGPAHGRMLPAGGAVPPSAALWRRAEGDATLSRIGVRIAEPLADPARAALRLSAAAIERRVIPVILSRLDQSGFERFGFRVERVPAGDEAAARAVEAELTRFWDLAIIVDGRDIGLLG</sequence>
<reference evidence="1 2" key="1">
    <citation type="submission" date="2019-03" db="EMBL/GenBank/DDBJ databases">
        <title>Genomic Encyclopedia of Type Strains, Phase IV (KMG-IV): sequencing the most valuable type-strain genomes for metagenomic binning, comparative biology and taxonomic classification.</title>
        <authorList>
            <person name="Goeker M."/>
        </authorList>
    </citation>
    <scope>NUCLEOTIDE SEQUENCE [LARGE SCALE GENOMIC DNA]</scope>
    <source>
        <strain evidence="1 2">DSM 4868</strain>
    </source>
</reference>
<accession>A0A4R2KBI0</accession>
<keyword evidence="2" id="KW-1185">Reference proteome</keyword>